<sequence>MAKVLDLDAAENKVCKQYRKDIFKKIAHLPFSEKRNVLKKVDEEFLNILENIDMDRPRYVDFMTHSDRFYLSARLSCIDKAIDEIK</sequence>
<accession>A0A382YUI2</accession>
<dbReference type="EMBL" id="UINC01178656">
    <property type="protein sequence ID" value="SVD86936.1"/>
    <property type="molecule type" value="Genomic_DNA"/>
</dbReference>
<reference evidence="1" key="1">
    <citation type="submission" date="2018-05" db="EMBL/GenBank/DDBJ databases">
        <authorList>
            <person name="Lanie J.A."/>
            <person name="Ng W.-L."/>
            <person name="Kazmierczak K.M."/>
            <person name="Andrzejewski T.M."/>
            <person name="Davidsen T.M."/>
            <person name="Wayne K.J."/>
            <person name="Tettelin H."/>
            <person name="Glass J.I."/>
            <person name="Rusch D."/>
            <person name="Podicherti R."/>
            <person name="Tsui H.-C.T."/>
            <person name="Winkler M.E."/>
        </authorList>
    </citation>
    <scope>NUCLEOTIDE SEQUENCE</scope>
</reference>
<gene>
    <name evidence="1" type="ORF">METZ01_LOCUS439790</name>
</gene>
<organism evidence="1">
    <name type="scientific">marine metagenome</name>
    <dbReference type="NCBI Taxonomy" id="408172"/>
    <lineage>
        <taxon>unclassified sequences</taxon>
        <taxon>metagenomes</taxon>
        <taxon>ecological metagenomes</taxon>
    </lineage>
</organism>
<evidence type="ECO:0000313" key="1">
    <source>
        <dbReference type="EMBL" id="SVD86936.1"/>
    </source>
</evidence>
<name>A0A382YUI2_9ZZZZ</name>
<proteinExistence type="predicted"/>
<feature type="non-terminal residue" evidence="1">
    <location>
        <position position="86"/>
    </location>
</feature>
<protein>
    <submittedName>
        <fullName evidence="1">Uncharacterized protein</fullName>
    </submittedName>
</protein>
<dbReference type="AlphaFoldDB" id="A0A382YUI2"/>